<dbReference type="Gene3D" id="3.50.50.60">
    <property type="entry name" value="FAD/NAD(P)-binding domain"/>
    <property type="match status" value="1"/>
</dbReference>
<sequence length="450" mass="48482">MALSKLKVIVIGGGPVGLTAAHALSKAGIDFLVLERRPHIVMNAGSNLVLMPVDLRAMSQLDLLEPLSGVSSPLGRIDRLDHKGHDLGDLQFFNQMRENHGVAPRVISRHDLMSVLYETLPSEHQQNILSNKKLSDIASTADGVTVTCSDGSKYAGSIVIGADGAHSAVRDIMRRLSLAAGSEEVNLEEPFSTNFRALWVRFPKESDLAVGTTCETHGRDAATQLFVGEKSGVIGVYERLPEPTQKKVRYTEADQDALVDRWGHLPITGNSKFTLRDIYSKRLEAGLVSLEEGVVAHWSWNGRVVLAGDAAHKFTPSTGAGCNNGMIDIVALVNKLYPLALLSQASHGNESIRPGPGEFESAFKAYQASRHDAVLTECAGASRATVTATWQTAIHKFLDCRVMSSHKVQKFLINSGAKSIANSPSLFFAAGHTLANGRVPWAVPPLRATG</sequence>
<keyword evidence="4" id="KW-0560">Oxidoreductase</keyword>
<accession>A0A9P4Q0Z5</accession>
<evidence type="ECO:0000256" key="4">
    <source>
        <dbReference type="ARBA" id="ARBA00023002"/>
    </source>
</evidence>
<reference evidence="6" key="1">
    <citation type="journal article" date="2020" name="Stud. Mycol.">
        <title>101 Dothideomycetes genomes: a test case for predicting lifestyles and emergence of pathogens.</title>
        <authorList>
            <person name="Haridas S."/>
            <person name="Albert R."/>
            <person name="Binder M."/>
            <person name="Bloem J."/>
            <person name="Labutti K."/>
            <person name="Salamov A."/>
            <person name="Andreopoulos B."/>
            <person name="Baker S."/>
            <person name="Barry K."/>
            <person name="Bills G."/>
            <person name="Bluhm B."/>
            <person name="Cannon C."/>
            <person name="Castanera R."/>
            <person name="Culley D."/>
            <person name="Daum C."/>
            <person name="Ezra D."/>
            <person name="Gonzalez J."/>
            <person name="Henrissat B."/>
            <person name="Kuo A."/>
            <person name="Liang C."/>
            <person name="Lipzen A."/>
            <person name="Lutzoni F."/>
            <person name="Magnuson J."/>
            <person name="Mondo S."/>
            <person name="Nolan M."/>
            <person name="Ohm R."/>
            <person name="Pangilinan J."/>
            <person name="Park H.-J."/>
            <person name="Ramirez L."/>
            <person name="Alfaro M."/>
            <person name="Sun H."/>
            <person name="Tritt A."/>
            <person name="Yoshinaga Y."/>
            <person name="Zwiers L.-H."/>
            <person name="Turgeon B."/>
            <person name="Goodwin S."/>
            <person name="Spatafora J."/>
            <person name="Crous P."/>
            <person name="Grigoriev I."/>
        </authorList>
    </citation>
    <scope>NUCLEOTIDE SEQUENCE</scope>
    <source>
        <strain evidence="6">CBS 116435</strain>
    </source>
</reference>
<evidence type="ECO:0000259" key="5">
    <source>
        <dbReference type="Pfam" id="PF01494"/>
    </source>
</evidence>
<dbReference type="InterPro" id="IPR050562">
    <property type="entry name" value="FAD_mOase_fung"/>
</dbReference>
<dbReference type="GO" id="GO:0004497">
    <property type="term" value="F:monooxygenase activity"/>
    <property type="evidence" value="ECO:0007669"/>
    <property type="project" value="InterPro"/>
</dbReference>
<dbReference type="PANTHER" id="PTHR47356:SF2">
    <property type="entry name" value="FAD-BINDING DOMAIN-CONTAINING PROTEIN-RELATED"/>
    <property type="match status" value="1"/>
</dbReference>
<comment type="similarity">
    <text evidence="1">Belongs to the paxM FAD-dependent monooxygenase family.</text>
</comment>
<keyword evidence="7" id="KW-1185">Reference proteome</keyword>
<keyword evidence="3" id="KW-0274">FAD</keyword>
<evidence type="ECO:0000256" key="2">
    <source>
        <dbReference type="ARBA" id="ARBA00022630"/>
    </source>
</evidence>
<dbReference type="SUPFAM" id="SSF51905">
    <property type="entry name" value="FAD/NAD(P)-binding domain"/>
    <property type="match status" value="1"/>
</dbReference>
<comment type="caution">
    <text evidence="6">The sequence shown here is derived from an EMBL/GenBank/DDBJ whole genome shotgun (WGS) entry which is preliminary data.</text>
</comment>
<organism evidence="6 7">
    <name type="scientific">Polychaeton citri CBS 116435</name>
    <dbReference type="NCBI Taxonomy" id="1314669"/>
    <lineage>
        <taxon>Eukaryota</taxon>
        <taxon>Fungi</taxon>
        <taxon>Dikarya</taxon>
        <taxon>Ascomycota</taxon>
        <taxon>Pezizomycotina</taxon>
        <taxon>Dothideomycetes</taxon>
        <taxon>Dothideomycetidae</taxon>
        <taxon>Capnodiales</taxon>
        <taxon>Capnodiaceae</taxon>
        <taxon>Polychaeton</taxon>
    </lineage>
</organism>
<gene>
    <name evidence="6" type="ORF">K431DRAFT_316504</name>
</gene>
<dbReference type="AlphaFoldDB" id="A0A9P4Q0Z5"/>
<protein>
    <submittedName>
        <fullName evidence="6">FAD/NAD(P)-binding domain-containing protein</fullName>
    </submittedName>
</protein>
<dbReference type="PRINTS" id="PR00420">
    <property type="entry name" value="RNGMNOXGNASE"/>
</dbReference>
<feature type="domain" description="FAD-binding" evidence="5">
    <location>
        <begin position="6"/>
        <end position="336"/>
    </location>
</feature>
<evidence type="ECO:0000313" key="6">
    <source>
        <dbReference type="EMBL" id="KAF2716481.1"/>
    </source>
</evidence>
<dbReference type="GO" id="GO:0071949">
    <property type="term" value="F:FAD binding"/>
    <property type="evidence" value="ECO:0007669"/>
    <property type="project" value="InterPro"/>
</dbReference>
<proteinExistence type="inferred from homology"/>
<dbReference type="Pfam" id="PF01494">
    <property type="entry name" value="FAD_binding_3"/>
    <property type="match status" value="1"/>
</dbReference>
<dbReference type="Proteomes" id="UP000799441">
    <property type="component" value="Unassembled WGS sequence"/>
</dbReference>
<evidence type="ECO:0000313" key="7">
    <source>
        <dbReference type="Proteomes" id="UP000799441"/>
    </source>
</evidence>
<dbReference type="EMBL" id="MU003873">
    <property type="protein sequence ID" value="KAF2716481.1"/>
    <property type="molecule type" value="Genomic_DNA"/>
</dbReference>
<dbReference type="InterPro" id="IPR002938">
    <property type="entry name" value="FAD-bd"/>
</dbReference>
<dbReference type="PANTHER" id="PTHR47356">
    <property type="entry name" value="FAD-DEPENDENT MONOOXYGENASE ASQG-RELATED"/>
    <property type="match status" value="1"/>
</dbReference>
<evidence type="ECO:0000256" key="3">
    <source>
        <dbReference type="ARBA" id="ARBA00022827"/>
    </source>
</evidence>
<dbReference type="OrthoDB" id="2431938at2759"/>
<evidence type="ECO:0000256" key="1">
    <source>
        <dbReference type="ARBA" id="ARBA00007992"/>
    </source>
</evidence>
<dbReference type="InterPro" id="IPR036188">
    <property type="entry name" value="FAD/NAD-bd_sf"/>
</dbReference>
<keyword evidence="2" id="KW-0285">Flavoprotein</keyword>
<name>A0A9P4Q0Z5_9PEZI</name>